<dbReference type="SUPFAM" id="SSF52402">
    <property type="entry name" value="Adenine nucleotide alpha hydrolases-like"/>
    <property type="match status" value="1"/>
</dbReference>
<dbReference type="InterPro" id="IPR017598">
    <property type="entry name" value="SulphurTrfase_DndC"/>
</dbReference>
<organism evidence="2 3">
    <name type="scientific">Anaerobacterium chartisolvens</name>
    <dbReference type="NCBI Taxonomy" id="1297424"/>
    <lineage>
        <taxon>Bacteria</taxon>
        <taxon>Bacillati</taxon>
        <taxon>Bacillota</taxon>
        <taxon>Clostridia</taxon>
        <taxon>Eubacteriales</taxon>
        <taxon>Oscillospiraceae</taxon>
        <taxon>Anaerobacterium</taxon>
    </lineage>
</organism>
<dbReference type="InterPro" id="IPR050128">
    <property type="entry name" value="Sulfate_adenylyltrnsfr_sub2"/>
</dbReference>
<dbReference type="AlphaFoldDB" id="A0A369AS86"/>
<dbReference type="InterPro" id="IPR002500">
    <property type="entry name" value="PAPS_reduct_dom"/>
</dbReference>
<dbReference type="OrthoDB" id="9774475at2"/>
<dbReference type="Proteomes" id="UP000253034">
    <property type="component" value="Unassembled WGS sequence"/>
</dbReference>
<evidence type="ECO:0000313" key="2">
    <source>
        <dbReference type="EMBL" id="RCX12101.1"/>
    </source>
</evidence>
<sequence length="460" mass="53326">MLHKLNNFVKEITEQIKYVYLYDMRPWVIGYSGGKDSTAVIQIIFNALCEIDPEKRNKPVYIISSDTMVETPLIISYIENTLRSIQEKASELSLPISCHKVSPEINKTFWVSLIGKGYPPPRQKFRWCTDKLKIAPANKFILDKVSKFGEVIMVLGVRKGESQARDQVLRSHEIEGKILQRHTTLTNAFVYAPIQNFSTDDVWDYLLTTPSPWGGNNNKLLELYQNSSGECPLVTDQLDKSVNTPSCGNSRFGCWICTVVKEDKALIGFIENGEEWLEYLLIFRNWLIEIRENEQYRDNKRKDGSVYYLGEGEDKRKGLGPFNLHGRKAILKELLLCQKTLNEDNRTPHRLELITREELKEVRKVWLQEGDWEDSLPDIYKEVYGIELNWEVNERPLFSENELEILGNLCSEEGVSVEIIKKLITVESEYYGYKYRNGILKNINSILNQGWIHSEKIEVL</sequence>
<accession>A0A369AS86</accession>
<dbReference type="RefSeq" id="WP_114299088.1">
    <property type="nucleotide sequence ID" value="NZ_QPJT01000024.1"/>
</dbReference>
<dbReference type="Gene3D" id="3.40.50.620">
    <property type="entry name" value="HUPs"/>
    <property type="match status" value="1"/>
</dbReference>
<dbReference type="NCBIfam" id="NF005316">
    <property type="entry name" value="PRK06850.1"/>
    <property type="match status" value="1"/>
</dbReference>
<dbReference type="NCBIfam" id="TIGR03183">
    <property type="entry name" value="DNA_S_dndC"/>
    <property type="match status" value="1"/>
</dbReference>
<dbReference type="GO" id="GO:0003824">
    <property type="term" value="F:catalytic activity"/>
    <property type="evidence" value="ECO:0007669"/>
    <property type="project" value="InterPro"/>
</dbReference>
<dbReference type="EMBL" id="QPJT01000024">
    <property type="protein sequence ID" value="RCX12101.1"/>
    <property type="molecule type" value="Genomic_DNA"/>
</dbReference>
<reference evidence="2 3" key="1">
    <citation type="submission" date="2018-07" db="EMBL/GenBank/DDBJ databases">
        <title>Genomic Encyclopedia of Type Strains, Phase IV (KMG-IV): sequencing the most valuable type-strain genomes for metagenomic binning, comparative biology and taxonomic classification.</title>
        <authorList>
            <person name="Goeker M."/>
        </authorList>
    </citation>
    <scope>NUCLEOTIDE SEQUENCE [LARGE SCALE GENOMIC DNA]</scope>
    <source>
        <strain evidence="2 3">DSM 27016</strain>
    </source>
</reference>
<evidence type="ECO:0000259" key="1">
    <source>
        <dbReference type="Pfam" id="PF01507"/>
    </source>
</evidence>
<feature type="domain" description="Phosphoadenosine phosphosulphate reductase" evidence="1">
    <location>
        <begin position="28"/>
        <end position="258"/>
    </location>
</feature>
<keyword evidence="3" id="KW-1185">Reference proteome</keyword>
<proteinExistence type="predicted"/>
<protein>
    <submittedName>
        <fullName evidence="2">DNA sulfur modification protein DndC</fullName>
    </submittedName>
</protein>
<dbReference type="InterPro" id="IPR014729">
    <property type="entry name" value="Rossmann-like_a/b/a_fold"/>
</dbReference>
<evidence type="ECO:0000313" key="3">
    <source>
        <dbReference type="Proteomes" id="UP000253034"/>
    </source>
</evidence>
<dbReference type="PANTHER" id="PTHR43196:SF2">
    <property type="entry name" value="PHOSPHOADENOSINE PHOSPHOSULFATE REDUCTASE"/>
    <property type="match status" value="1"/>
</dbReference>
<comment type="caution">
    <text evidence="2">The sequence shown here is derived from an EMBL/GenBank/DDBJ whole genome shotgun (WGS) entry which is preliminary data.</text>
</comment>
<gene>
    <name evidence="2" type="ORF">DFR58_12451</name>
</gene>
<dbReference type="Pfam" id="PF01507">
    <property type="entry name" value="PAPS_reduct"/>
    <property type="match status" value="1"/>
</dbReference>
<dbReference type="PANTHER" id="PTHR43196">
    <property type="entry name" value="SULFATE ADENYLYLTRANSFERASE SUBUNIT 2"/>
    <property type="match status" value="1"/>
</dbReference>
<name>A0A369AS86_9FIRM</name>